<sequence>MKSIAIFVSTPAQVHFYRNILRRLTEKGYNVHLLARDYGETLDILNALGFDYAVFSKPPKGSKRIITLPKDVLKAFTFLRKEKIGVVTGFEIYGAYTSKLLRAPYVQFYDSEPSIHTLLSLQFKAMMPFTDVLLTPESFRDELGKKHLRVASYKELAYLHPNYYTPNDDIFDLLGISKGEDYVLLRFNAFDAAHDEGVRGFTTEDKITLVKELEKHAHVFISAEGKVPGELEKYLLPVPKSRIHDVIYHAKLLVTDTQTMATEGALLGTPTIRSNKFVGPKDMGNFIELEKRFGLMFNIRDREEAIKKAVELVQLNGLKREWYRKREKLLKEKIDITSFMVWFLENYPESLEEFRQNPKIQHRFR</sequence>
<protein>
    <recommendedName>
        <fullName evidence="3">DUF354 domain-containing protein</fullName>
    </recommendedName>
</protein>
<dbReference type="PANTHER" id="PTHR39662:SF1">
    <property type="entry name" value="DUF354 DOMAIN-CONTAINING PROTEIN"/>
    <property type="match status" value="1"/>
</dbReference>
<accession>A0A218P0D8</accession>
<dbReference type="EMBL" id="CP014854">
    <property type="protein sequence ID" value="ASI98391.1"/>
    <property type="molecule type" value="Genomic_DNA"/>
</dbReference>
<dbReference type="OrthoDB" id="185087at2157"/>
<dbReference type="Pfam" id="PF04007">
    <property type="entry name" value="DUF354"/>
    <property type="match status" value="1"/>
</dbReference>
<dbReference type="RefSeq" id="WP_088862352.1">
    <property type="nucleotide sequence ID" value="NZ_CP014854.1"/>
</dbReference>
<evidence type="ECO:0008006" key="3">
    <source>
        <dbReference type="Google" id="ProtNLM"/>
    </source>
</evidence>
<dbReference type="InterPro" id="IPR007152">
    <property type="entry name" value="DUF354"/>
</dbReference>
<proteinExistence type="predicted"/>
<reference evidence="1 2" key="1">
    <citation type="submission" date="2016-03" db="EMBL/GenBank/DDBJ databases">
        <title>Complete genome sequence of Thermococcus celer.</title>
        <authorList>
            <person name="Oger P.M."/>
        </authorList>
    </citation>
    <scope>NUCLEOTIDE SEQUENCE [LARGE SCALE GENOMIC DNA]</scope>
    <source>
        <strain evidence="1 2">Vu 13</strain>
    </source>
</reference>
<dbReference type="SUPFAM" id="SSF53756">
    <property type="entry name" value="UDP-Glycosyltransferase/glycogen phosphorylase"/>
    <property type="match status" value="1"/>
</dbReference>
<dbReference type="GeneID" id="33323452"/>
<evidence type="ECO:0000313" key="2">
    <source>
        <dbReference type="Proteomes" id="UP000197156"/>
    </source>
</evidence>
<keyword evidence="2" id="KW-1185">Reference proteome</keyword>
<evidence type="ECO:0000313" key="1">
    <source>
        <dbReference type="EMBL" id="ASI98391.1"/>
    </source>
</evidence>
<gene>
    <name evidence="1" type="ORF">A3L02_01835</name>
</gene>
<name>A0A218P0D8_THECE</name>
<dbReference type="PIRSF" id="PIRSF005357">
    <property type="entry name" value="UCP005357"/>
    <property type="match status" value="1"/>
</dbReference>
<dbReference type="PANTHER" id="PTHR39662">
    <property type="entry name" value="DUF354 DOMAIN-CONTAINING PROTEIN-RELATED"/>
    <property type="match status" value="1"/>
</dbReference>
<dbReference type="KEGG" id="tce:A3L02_01835"/>
<dbReference type="AlphaFoldDB" id="A0A218P0D8"/>
<organism evidence="1 2">
    <name type="scientific">Thermococcus celer Vu 13 = JCM 8558</name>
    <dbReference type="NCBI Taxonomy" id="1293037"/>
    <lineage>
        <taxon>Archaea</taxon>
        <taxon>Methanobacteriati</taxon>
        <taxon>Methanobacteriota</taxon>
        <taxon>Thermococci</taxon>
        <taxon>Thermococcales</taxon>
        <taxon>Thermococcaceae</taxon>
        <taxon>Thermococcus</taxon>
    </lineage>
</organism>
<dbReference type="Proteomes" id="UP000197156">
    <property type="component" value="Chromosome"/>
</dbReference>